<evidence type="ECO:0000313" key="7">
    <source>
        <dbReference type="RefSeq" id="XP_022156735.1"/>
    </source>
</evidence>
<protein>
    <submittedName>
        <fullName evidence="3 4">Uncharacterized protein LOC111023579 isoform X1</fullName>
    </submittedName>
</protein>
<evidence type="ECO:0000313" key="6">
    <source>
        <dbReference type="RefSeq" id="XP_022156734.1"/>
    </source>
</evidence>
<proteinExistence type="predicted"/>
<dbReference type="KEGG" id="mcha:111023579"/>
<dbReference type="InterPro" id="IPR004252">
    <property type="entry name" value="Probable_transposase_24"/>
</dbReference>
<feature type="compositionally biased region" description="Low complexity" evidence="1">
    <location>
        <begin position="211"/>
        <end position="226"/>
    </location>
</feature>
<evidence type="ECO:0000313" key="4">
    <source>
        <dbReference type="RefSeq" id="XP_022156732.1"/>
    </source>
</evidence>
<dbReference type="RefSeq" id="XP_022156732.1">
    <property type="nucleotide sequence ID" value="XM_022301040.1"/>
</dbReference>
<dbReference type="AlphaFoldDB" id="A0A6J1DVW2"/>
<dbReference type="RefSeq" id="XP_022156733.1">
    <property type="nucleotide sequence ID" value="XM_022301041.1"/>
</dbReference>
<evidence type="ECO:0000313" key="5">
    <source>
        <dbReference type="RefSeq" id="XP_022156733.1"/>
    </source>
</evidence>
<accession>A0A6J1DVW2</accession>
<evidence type="ECO:0000313" key="8">
    <source>
        <dbReference type="RefSeq" id="XP_022156736.1"/>
    </source>
</evidence>
<dbReference type="Pfam" id="PF03004">
    <property type="entry name" value="Transposase_24"/>
    <property type="match status" value="1"/>
</dbReference>
<feature type="region of interest" description="Disordered" evidence="1">
    <location>
        <begin position="205"/>
        <end position="226"/>
    </location>
</feature>
<evidence type="ECO:0000313" key="2">
    <source>
        <dbReference type="Proteomes" id="UP000504603"/>
    </source>
</evidence>
<dbReference type="RefSeq" id="XP_022156735.1">
    <property type="nucleotide sequence ID" value="XM_022301043.1"/>
</dbReference>
<evidence type="ECO:0000313" key="9">
    <source>
        <dbReference type="RefSeq" id="XP_022156738.1"/>
    </source>
</evidence>
<name>A0A6J1DVW2_MOMCH</name>
<evidence type="ECO:0000256" key="1">
    <source>
        <dbReference type="SAM" id="MobiDB-lite"/>
    </source>
</evidence>
<dbReference type="OrthoDB" id="1717030at2759"/>
<evidence type="ECO:0000313" key="3">
    <source>
        <dbReference type="RefSeq" id="XP_022156731.1"/>
    </source>
</evidence>
<dbReference type="RefSeq" id="XP_022156738.1">
    <property type="nucleotide sequence ID" value="XM_022301046.1"/>
</dbReference>
<dbReference type="PANTHER" id="PTHR33018">
    <property type="entry name" value="OS10G0338966 PROTEIN-RELATED"/>
    <property type="match status" value="1"/>
</dbReference>
<dbReference type="RefSeq" id="XP_022156734.1">
    <property type="nucleotide sequence ID" value="XM_022301042.1"/>
</dbReference>
<dbReference type="GeneID" id="111023579"/>
<organism evidence="2 8">
    <name type="scientific">Momordica charantia</name>
    <name type="common">Bitter gourd</name>
    <name type="synonym">Balsam pear</name>
    <dbReference type="NCBI Taxonomy" id="3673"/>
    <lineage>
        <taxon>Eukaryota</taxon>
        <taxon>Viridiplantae</taxon>
        <taxon>Streptophyta</taxon>
        <taxon>Embryophyta</taxon>
        <taxon>Tracheophyta</taxon>
        <taxon>Spermatophyta</taxon>
        <taxon>Magnoliopsida</taxon>
        <taxon>eudicotyledons</taxon>
        <taxon>Gunneridae</taxon>
        <taxon>Pentapetalae</taxon>
        <taxon>rosids</taxon>
        <taxon>fabids</taxon>
        <taxon>Cucurbitales</taxon>
        <taxon>Cucurbitaceae</taxon>
        <taxon>Momordiceae</taxon>
        <taxon>Momordica</taxon>
    </lineage>
</organism>
<reference evidence="3 4" key="1">
    <citation type="submission" date="2025-04" db="UniProtKB">
        <authorList>
            <consortium name="RefSeq"/>
        </authorList>
    </citation>
    <scope>IDENTIFICATION</scope>
    <source>
        <strain evidence="3 4">OHB3-1</strain>
    </source>
</reference>
<dbReference type="Proteomes" id="UP000504603">
    <property type="component" value="Unplaced"/>
</dbReference>
<dbReference type="RefSeq" id="XP_022156736.1">
    <property type="nucleotide sequence ID" value="XM_022301044.1"/>
</dbReference>
<dbReference type="PANTHER" id="PTHR33018:SF34">
    <property type="entry name" value="OS02G0472350 PROTEIN"/>
    <property type="match status" value="1"/>
</dbReference>
<keyword evidence="2" id="KW-1185">Reference proteome</keyword>
<gene>
    <name evidence="3 4 5 6 7 8 9" type="primary">LOC111023579</name>
</gene>
<dbReference type="RefSeq" id="XP_022156731.1">
    <property type="nucleotide sequence ID" value="XM_022301039.1"/>
</dbReference>
<sequence>MGRLWSFGKSHLVKAIRNASTKDAVMKLMPDNIESVDDWMDFVDEKTSAYFMLKSEKYKAMKKKQLPHTCSKKGYARLAEEMKKSFSDPTSITRIKLWTTAHKKKDGQLVNAEVAETIELIEQIEAETITSPNSIADDALSKVLGPDRGYVRTFGFGVTRSKLSILSQKYQKYIAVENKYLKMQNDMMEMKSMMSSFVMNESVPSEGVSNTSVPTSSQSTLTTSPSEIVAENRWSSDDPSALVHHVPIGPHAVRVWVDVSKKDDAYLWRPN</sequence>